<reference evidence="2 3" key="1">
    <citation type="journal article" date="2019" name="Int. J. Syst. Evol. Microbiol.">
        <title>The Global Catalogue of Microorganisms (GCM) 10K type strain sequencing project: providing services to taxonomists for standard genome sequencing and annotation.</title>
        <authorList>
            <consortium name="The Broad Institute Genomics Platform"/>
            <consortium name="The Broad Institute Genome Sequencing Center for Infectious Disease"/>
            <person name="Wu L."/>
            <person name="Ma J."/>
        </authorList>
    </citation>
    <scope>NUCLEOTIDE SEQUENCE [LARGE SCALE GENOMIC DNA]</scope>
    <source>
        <strain evidence="2 3">JCM 13004</strain>
    </source>
</reference>
<evidence type="ECO:0000313" key="3">
    <source>
        <dbReference type="Proteomes" id="UP001500037"/>
    </source>
</evidence>
<feature type="chain" id="PRO_5046727186" description="Secreted protein" evidence="1">
    <location>
        <begin position="28"/>
        <end position="218"/>
    </location>
</feature>
<gene>
    <name evidence="2" type="ORF">GCM10009665_09290</name>
</gene>
<organism evidence="2 3">
    <name type="scientific">Kitasatospora nipponensis</name>
    <dbReference type="NCBI Taxonomy" id="258049"/>
    <lineage>
        <taxon>Bacteria</taxon>
        <taxon>Bacillati</taxon>
        <taxon>Actinomycetota</taxon>
        <taxon>Actinomycetes</taxon>
        <taxon>Kitasatosporales</taxon>
        <taxon>Streptomycetaceae</taxon>
        <taxon>Kitasatospora</taxon>
    </lineage>
</organism>
<dbReference type="Proteomes" id="UP001500037">
    <property type="component" value="Unassembled WGS sequence"/>
</dbReference>
<accession>A0ABN1VU06</accession>
<proteinExistence type="predicted"/>
<name>A0ABN1VU06_9ACTN</name>
<keyword evidence="3" id="KW-1185">Reference proteome</keyword>
<evidence type="ECO:0008006" key="4">
    <source>
        <dbReference type="Google" id="ProtNLM"/>
    </source>
</evidence>
<sequence length="218" mass="21689">MKLSKRTGVLLLAVGASAVAAQGTASAAPARPMTPGQIAAIEDGLASRSVPLRIPLETVGQQAPMLPLGGDVSGSVPASPVLPPVPAERDRHQMVPDKVLAPLNFSKVGPSLDTALPVPALADGVRPGELGLDAPQAPLKAVGPAVGLGHPLGFAEGTDGQLKDGTLSTGDLDPRLIPGAVSAVPGAKASLGGPEQKSSLAQTAQRLLETTTAAATEE</sequence>
<protein>
    <recommendedName>
        <fullName evidence="4">Secreted protein</fullName>
    </recommendedName>
</protein>
<comment type="caution">
    <text evidence="2">The sequence shown here is derived from an EMBL/GenBank/DDBJ whole genome shotgun (WGS) entry which is preliminary data.</text>
</comment>
<evidence type="ECO:0000256" key="1">
    <source>
        <dbReference type="SAM" id="SignalP"/>
    </source>
</evidence>
<dbReference type="RefSeq" id="WP_344439478.1">
    <property type="nucleotide sequence ID" value="NZ_BAAALF010000009.1"/>
</dbReference>
<dbReference type="EMBL" id="BAAALF010000009">
    <property type="protein sequence ID" value="GAA1221248.1"/>
    <property type="molecule type" value="Genomic_DNA"/>
</dbReference>
<keyword evidence="1" id="KW-0732">Signal</keyword>
<feature type="signal peptide" evidence="1">
    <location>
        <begin position="1"/>
        <end position="27"/>
    </location>
</feature>
<evidence type="ECO:0000313" key="2">
    <source>
        <dbReference type="EMBL" id="GAA1221248.1"/>
    </source>
</evidence>